<accession>A0A8T0JG82</accession>
<dbReference type="EMBL" id="JABFOF010000011">
    <property type="protein sequence ID" value="KAG2371305.1"/>
    <property type="molecule type" value="Genomic_DNA"/>
</dbReference>
<organism evidence="4 5">
    <name type="scientific">Phaseolus angularis</name>
    <name type="common">Azuki bean</name>
    <name type="synonym">Vigna angularis</name>
    <dbReference type="NCBI Taxonomy" id="3914"/>
    <lineage>
        <taxon>Eukaryota</taxon>
        <taxon>Viridiplantae</taxon>
        <taxon>Streptophyta</taxon>
        <taxon>Embryophyta</taxon>
        <taxon>Tracheophyta</taxon>
        <taxon>Spermatophyta</taxon>
        <taxon>Magnoliopsida</taxon>
        <taxon>eudicotyledons</taxon>
        <taxon>Gunneridae</taxon>
        <taxon>Pentapetalae</taxon>
        <taxon>rosids</taxon>
        <taxon>fabids</taxon>
        <taxon>Fabales</taxon>
        <taxon>Fabaceae</taxon>
        <taxon>Papilionoideae</taxon>
        <taxon>50 kb inversion clade</taxon>
        <taxon>NPAAA clade</taxon>
        <taxon>indigoferoid/millettioid clade</taxon>
        <taxon>Phaseoleae</taxon>
        <taxon>Vigna</taxon>
    </lineage>
</organism>
<dbReference type="Proteomes" id="UP000743370">
    <property type="component" value="Unassembled WGS sequence"/>
</dbReference>
<reference evidence="4 5" key="1">
    <citation type="submission" date="2020-05" db="EMBL/GenBank/DDBJ databases">
        <title>Vigna angularis (adzuki bean) Var. LongXiaoDou No. 4 denovo assembly.</title>
        <authorList>
            <person name="Xiang H."/>
        </authorList>
    </citation>
    <scope>NUCLEOTIDE SEQUENCE [LARGE SCALE GENOMIC DNA]</scope>
    <source>
        <tissue evidence="4">Leaf</tissue>
    </source>
</reference>
<sequence>MMLCSMEKLDAVMEFWVDQLGWDSSVFIAYPWLFRYNLEKGLVPRALVLQHLLSRGLVKKDASIFTPLRR</sequence>
<evidence type="ECO:0000313" key="5">
    <source>
        <dbReference type="Proteomes" id="UP000743370"/>
    </source>
</evidence>
<dbReference type="Pfam" id="PF02536">
    <property type="entry name" value="mTERF"/>
    <property type="match status" value="1"/>
</dbReference>
<dbReference type="GO" id="GO:0006353">
    <property type="term" value="P:DNA-templated transcription termination"/>
    <property type="evidence" value="ECO:0007669"/>
    <property type="project" value="UniProtKB-KW"/>
</dbReference>
<keyword evidence="2" id="KW-0805">Transcription regulation</keyword>
<evidence type="ECO:0000256" key="1">
    <source>
        <dbReference type="ARBA" id="ARBA00007692"/>
    </source>
</evidence>
<dbReference type="AlphaFoldDB" id="A0A8T0JG82"/>
<evidence type="ECO:0000256" key="3">
    <source>
        <dbReference type="ARBA" id="ARBA00022946"/>
    </source>
</evidence>
<comment type="similarity">
    <text evidence="1">Belongs to the mTERF family.</text>
</comment>
<protein>
    <submittedName>
        <fullName evidence="4">Uncharacterized protein</fullName>
    </submittedName>
</protein>
<evidence type="ECO:0000313" key="4">
    <source>
        <dbReference type="EMBL" id="KAG2371305.1"/>
    </source>
</evidence>
<dbReference type="Gene3D" id="1.25.70.10">
    <property type="entry name" value="Transcription termination factor 3, mitochondrial"/>
    <property type="match status" value="1"/>
</dbReference>
<evidence type="ECO:0000256" key="2">
    <source>
        <dbReference type="ARBA" id="ARBA00022472"/>
    </source>
</evidence>
<name>A0A8T0JG82_PHAAN</name>
<keyword evidence="3" id="KW-0809">Transit peptide</keyword>
<gene>
    <name evidence="4" type="ORF">HKW66_Vig0214790</name>
</gene>
<dbReference type="InterPro" id="IPR003690">
    <property type="entry name" value="MTERF"/>
</dbReference>
<dbReference type="InterPro" id="IPR038538">
    <property type="entry name" value="MTERF_sf"/>
</dbReference>
<keyword evidence="2" id="KW-0806">Transcription termination</keyword>
<dbReference type="GO" id="GO:0003676">
    <property type="term" value="F:nucleic acid binding"/>
    <property type="evidence" value="ECO:0007669"/>
    <property type="project" value="InterPro"/>
</dbReference>
<comment type="caution">
    <text evidence="4">The sequence shown here is derived from an EMBL/GenBank/DDBJ whole genome shotgun (WGS) entry which is preliminary data.</text>
</comment>
<proteinExistence type="inferred from homology"/>
<keyword evidence="2" id="KW-0804">Transcription</keyword>